<keyword evidence="3 5" id="KW-0238">DNA-binding</keyword>
<evidence type="ECO:0000256" key="5">
    <source>
        <dbReference type="PROSITE-ProRule" id="PRU01248"/>
    </source>
</evidence>
<dbReference type="InterPro" id="IPR013762">
    <property type="entry name" value="Integrase-like_cat_sf"/>
</dbReference>
<dbReference type="PANTHER" id="PTHR30349">
    <property type="entry name" value="PHAGE INTEGRASE-RELATED"/>
    <property type="match status" value="1"/>
</dbReference>
<accession>A0A916Z936</accession>
<dbReference type="PANTHER" id="PTHR30349:SF64">
    <property type="entry name" value="PROPHAGE INTEGRASE INTD-RELATED"/>
    <property type="match status" value="1"/>
</dbReference>
<dbReference type="InterPro" id="IPR010998">
    <property type="entry name" value="Integrase_recombinase_N"/>
</dbReference>
<proteinExistence type="inferred from homology"/>
<reference evidence="8" key="2">
    <citation type="submission" date="2020-09" db="EMBL/GenBank/DDBJ databases">
        <authorList>
            <person name="Sun Q."/>
            <person name="Zhou Y."/>
        </authorList>
    </citation>
    <scope>NUCLEOTIDE SEQUENCE</scope>
    <source>
        <strain evidence="8">CGMCC 1.15958</strain>
    </source>
</reference>
<evidence type="ECO:0000256" key="1">
    <source>
        <dbReference type="ARBA" id="ARBA00008857"/>
    </source>
</evidence>
<dbReference type="PROSITE" id="PS51900">
    <property type="entry name" value="CB"/>
    <property type="match status" value="1"/>
</dbReference>
<dbReference type="Proteomes" id="UP000609064">
    <property type="component" value="Unassembled WGS sequence"/>
</dbReference>
<dbReference type="RefSeq" id="WP_188771253.1">
    <property type="nucleotide sequence ID" value="NZ_BMKK01000019.1"/>
</dbReference>
<keyword evidence="2" id="KW-0229">DNA integration</keyword>
<dbReference type="InterPro" id="IPR044068">
    <property type="entry name" value="CB"/>
</dbReference>
<dbReference type="InterPro" id="IPR050090">
    <property type="entry name" value="Tyrosine_recombinase_XerCD"/>
</dbReference>
<dbReference type="GO" id="GO:0015074">
    <property type="term" value="P:DNA integration"/>
    <property type="evidence" value="ECO:0007669"/>
    <property type="project" value="UniProtKB-KW"/>
</dbReference>
<dbReference type="Pfam" id="PF00589">
    <property type="entry name" value="Phage_integrase"/>
    <property type="match status" value="1"/>
</dbReference>
<evidence type="ECO:0000256" key="4">
    <source>
        <dbReference type="ARBA" id="ARBA00023172"/>
    </source>
</evidence>
<dbReference type="EMBL" id="BMKK01000019">
    <property type="protein sequence ID" value="GGD82283.1"/>
    <property type="molecule type" value="Genomic_DNA"/>
</dbReference>
<gene>
    <name evidence="8" type="ORF">GCM10011514_52900</name>
</gene>
<sequence length="390" mass="45869">MIEILKDRNESDLLMVRFSDRSSNPIIMKVPQRRWSRSRQAWVVPNTRQSVSMIGQLFGKNNCKFSKEIILQYKPNISKAEINQYFARFRKSWSNKPTYSEIYKHPIIAELGQNMRVRNYSHKTITNYRSQLIKLIHYFHDTELKNITKAQFEQYLDFLVSKRKLSASSLNTVINAYKYYRENMLGLEKTSYFEMPRIIKAKQLPKVLSKEEVELILQKTTSLKYRAIFSLIYSTGIRIGEATNLKIADINRYNKTIFIKNGKGKKDRYVALSDKILSLLREYYAAHRPKEYLFENEFEDEPLSERSIQIVFSNVVKQCKLNKEASVHTLRHSFATHLLESGVNIRYIQELLGHSDIATTMRYTHVHSQALRQVSSPFDLLNINLSQKRT</sequence>
<dbReference type="InterPro" id="IPR002104">
    <property type="entry name" value="Integrase_catalytic"/>
</dbReference>
<dbReference type="GO" id="GO:0006310">
    <property type="term" value="P:DNA recombination"/>
    <property type="evidence" value="ECO:0007669"/>
    <property type="project" value="UniProtKB-KW"/>
</dbReference>
<keyword evidence="9" id="KW-1185">Reference proteome</keyword>
<evidence type="ECO:0000256" key="3">
    <source>
        <dbReference type="ARBA" id="ARBA00023125"/>
    </source>
</evidence>
<dbReference type="AlphaFoldDB" id="A0A916Z936"/>
<protein>
    <submittedName>
        <fullName evidence="8">Integrase</fullName>
    </submittedName>
</protein>
<reference evidence="8" key="1">
    <citation type="journal article" date="2014" name="Int. J. Syst. Evol. Microbiol.">
        <title>Complete genome sequence of Corynebacterium casei LMG S-19264T (=DSM 44701T), isolated from a smear-ripened cheese.</title>
        <authorList>
            <consortium name="US DOE Joint Genome Institute (JGI-PGF)"/>
            <person name="Walter F."/>
            <person name="Albersmeier A."/>
            <person name="Kalinowski J."/>
            <person name="Ruckert C."/>
        </authorList>
    </citation>
    <scope>NUCLEOTIDE SEQUENCE</scope>
    <source>
        <strain evidence="8">CGMCC 1.15958</strain>
    </source>
</reference>
<organism evidence="8 9">
    <name type="scientific">Emticicia aquatilis</name>
    <dbReference type="NCBI Taxonomy" id="1537369"/>
    <lineage>
        <taxon>Bacteria</taxon>
        <taxon>Pseudomonadati</taxon>
        <taxon>Bacteroidota</taxon>
        <taxon>Cytophagia</taxon>
        <taxon>Cytophagales</taxon>
        <taxon>Leadbetterellaceae</taxon>
        <taxon>Emticicia</taxon>
    </lineage>
</organism>
<dbReference type="SUPFAM" id="SSF56349">
    <property type="entry name" value="DNA breaking-rejoining enzymes"/>
    <property type="match status" value="1"/>
</dbReference>
<dbReference type="PROSITE" id="PS51898">
    <property type="entry name" value="TYR_RECOMBINASE"/>
    <property type="match status" value="1"/>
</dbReference>
<dbReference type="Gene3D" id="1.10.150.130">
    <property type="match status" value="1"/>
</dbReference>
<dbReference type="GO" id="GO:0003677">
    <property type="term" value="F:DNA binding"/>
    <property type="evidence" value="ECO:0007669"/>
    <property type="project" value="UniProtKB-UniRule"/>
</dbReference>
<name>A0A916Z936_9BACT</name>
<evidence type="ECO:0000313" key="8">
    <source>
        <dbReference type="EMBL" id="GGD82283.1"/>
    </source>
</evidence>
<dbReference type="InterPro" id="IPR011010">
    <property type="entry name" value="DNA_brk_join_enz"/>
</dbReference>
<dbReference type="Pfam" id="PF13495">
    <property type="entry name" value="Phage_int_SAM_4"/>
    <property type="match status" value="1"/>
</dbReference>
<evidence type="ECO:0000259" key="6">
    <source>
        <dbReference type="PROSITE" id="PS51898"/>
    </source>
</evidence>
<evidence type="ECO:0000259" key="7">
    <source>
        <dbReference type="PROSITE" id="PS51900"/>
    </source>
</evidence>
<evidence type="ECO:0000256" key="2">
    <source>
        <dbReference type="ARBA" id="ARBA00022908"/>
    </source>
</evidence>
<feature type="domain" description="Core-binding (CB)" evidence="7">
    <location>
        <begin position="102"/>
        <end position="185"/>
    </location>
</feature>
<keyword evidence="4" id="KW-0233">DNA recombination</keyword>
<evidence type="ECO:0000313" key="9">
    <source>
        <dbReference type="Proteomes" id="UP000609064"/>
    </source>
</evidence>
<feature type="domain" description="Tyr recombinase" evidence="6">
    <location>
        <begin position="203"/>
        <end position="376"/>
    </location>
</feature>
<comment type="similarity">
    <text evidence="1">Belongs to the 'phage' integrase family.</text>
</comment>
<dbReference type="Gene3D" id="1.10.443.10">
    <property type="entry name" value="Intergrase catalytic core"/>
    <property type="match status" value="1"/>
</dbReference>
<comment type="caution">
    <text evidence="8">The sequence shown here is derived from an EMBL/GenBank/DDBJ whole genome shotgun (WGS) entry which is preliminary data.</text>
</comment>
<dbReference type="InterPro" id="IPR004107">
    <property type="entry name" value="Integrase_SAM-like_N"/>
</dbReference>